<dbReference type="InterPro" id="IPR017907">
    <property type="entry name" value="Znf_RING_CS"/>
</dbReference>
<dbReference type="OrthoDB" id="3838338at2759"/>
<dbReference type="CTD" id="6750766"/>
<keyword evidence="5 8" id="KW-0863">Zinc-finger</keyword>
<evidence type="ECO:0000256" key="6">
    <source>
        <dbReference type="ARBA" id="ARBA00022833"/>
    </source>
</evidence>
<dbReference type="InterPro" id="IPR041888">
    <property type="entry name" value="RING-HC_ZNF598/HEL2"/>
</dbReference>
<evidence type="ECO:0000256" key="1">
    <source>
        <dbReference type="ARBA" id="ARBA00000900"/>
    </source>
</evidence>
<dbReference type="PANTHER" id="PTHR22938:SF0">
    <property type="entry name" value="E3 UBIQUITIN-PROTEIN LIGASE ZNF598"/>
    <property type="match status" value="1"/>
</dbReference>
<dbReference type="PROSITE" id="PS00518">
    <property type="entry name" value="ZF_RING_1"/>
    <property type="match status" value="1"/>
</dbReference>
<comment type="similarity">
    <text evidence="7">Belongs to the ZNF598/HEL2 family.</text>
</comment>
<dbReference type="OMA" id="DECTICC"/>
<dbReference type="Proteomes" id="UP000009022">
    <property type="component" value="Unassembled WGS sequence"/>
</dbReference>
<dbReference type="HOGENOM" id="CLU_059635_0_0_1"/>
<gene>
    <name evidence="10" type="ORF">TRIADDRAFT_21250</name>
</gene>
<evidence type="ECO:0000256" key="7">
    <source>
        <dbReference type="ARBA" id="ARBA00035113"/>
    </source>
</evidence>
<dbReference type="GeneID" id="6750766"/>
<proteinExistence type="inferred from homology"/>
<protein>
    <recommendedName>
        <fullName evidence="3">RING-type E3 ubiquitin transferase</fullName>
        <ecNumber evidence="3">2.3.2.27</ecNumber>
    </recommendedName>
</protein>
<comment type="catalytic activity">
    <reaction evidence="1">
        <text>S-ubiquitinyl-[E2 ubiquitin-conjugating enzyme]-L-cysteine + [acceptor protein]-L-lysine = [E2 ubiquitin-conjugating enzyme]-L-cysteine + N(6)-ubiquitinyl-[acceptor protein]-L-lysine.</text>
        <dbReference type="EC" id="2.3.2.27"/>
    </reaction>
</comment>
<evidence type="ECO:0000256" key="2">
    <source>
        <dbReference type="ARBA" id="ARBA00004906"/>
    </source>
</evidence>
<feature type="domain" description="RING-type" evidence="9">
    <location>
        <begin position="18"/>
        <end position="58"/>
    </location>
</feature>
<comment type="pathway">
    <text evidence="2">Protein modification; protein ubiquitination.</text>
</comment>
<evidence type="ECO:0000313" key="10">
    <source>
        <dbReference type="EMBL" id="EDV27717.1"/>
    </source>
</evidence>
<dbReference type="GO" id="GO:0061630">
    <property type="term" value="F:ubiquitin protein ligase activity"/>
    <property type="evidence" value="ECO:0007669"/>
    <property type="project" value="UniProtKB-EC"/>
</dbReference>
<dbReference type="InterPro" id="IPR056437">
    <property type="entry name" value="Znf-C2H2_ZNF598/HEL2"/>
</dbReference>
<dbReference type="Pfam" id="PF25447">
    <property type="entry name" value="RING_ZNF598"/>
    <property type="match status" value="1"/>
</dbReference>
<dbReference type="Pfam" id="PF23230">
    <property type="entry name" value="zf-C2H2_13"/>
    <property type="match status" value="1"/>
</dbReference>
<keyword evidence="6" id="KW-0862">Zinc</keyword>
<name>B3RPX2_TRIAD</name>
<dbReference type="GO" id="GO:0008270">
    <property type="term" value="F:zinc ion binding"/>
    <property type="evidence" value="ECO:0007669"/>
    <property type="project" value="UniProtKB-KW"/>
</dbReference>
<evidence type="ECO:0000256" key="4">
    <source>
        <dbReference type="ARBA" id="ARBA00022723"/>
    </source>
</evidence>
<dbReference type="InParanoid" id="B3RPX2"/>
<dbReference type="InterPro" id="IPR044288">
    <property type="entry name" value="ZNF598/HEL2"/>
</dbReference>
<evidence type="ECO:0000256" key="5">
    <source>
        <dbReference type="ARBA" id="ARBA00022771"/>
    </source>
</evidence>
<dbReference type="PhylomeDB" id="B3RPX2"/>
<evidence type="ECO:0000259" key="9">
    <source>
        <dbReference type="PROSITE" id="PS50089"/>
    </source>
</evidence>
<dbReference type="EMBL" id="DS985242">
    <property type="protein sequence ID" value="EDV27717.1"/>
    <property type="molecule type" value="Genomic_DNA"/>
</dbReference>
<keyword evidence="11" id="KW-1185">Reference proteome</keyword>
<sequence length="298" mass="35319">MAACLQTLQDQGVIKRTCVLCCHPCEIECFGSCNHPVCYKCMTKLRILCQDNYCPVCRSCLEKVVYTDRVQPFEELDINSMHQCKTLPGLYFVSSESLYLCQQLLVHRCQICITKPTFKNFNNFLGHMKDTHKRYFCYLCIKHLKLFTHERRPYSKPDLNIHLKRGDSDNKSYKGHPVCKFCKKHYFDDDDLYLHLHNDHFSCHFCPADEYYDNYESLRAHFKSNHFLCEYDACADEKFVNAFSTDIDYKAHLALKHKHLLNRAEERRIRHIDIDLTYSRSNDSRTTGKNRRGDTYDR</sequence>
<evidence type="ECO:0000313" key="11">
    <source>
        <dbReference type="Proteomes" id="UP000009022"/>
    </source>
</evidence>
<dbReference type="PANTHER" id="PTHR22938">
    <property type="entry name" value="ZINC FINGER PROTEIN 598"/>
    <property type="match status" value="1"/>
</dbReference>
<dbReference type="EC" id="2.3.2.27" evidence="3"/>
<dbReference type="InterPro" id="IPR013087">
    <property type="entry name" value="Znf_C2H2_type"/>
</dbReference>
<dbReference type="RefSeq" id="XP_002109551.1">
    <property type="nucleotide sequence ID" value="XM_002109515.1"/>
</dbReference>
<dbReference type="InterPro" id="IPR001841">
    <property type="entry name" value="Znf_RING"/>
</dbReference>
<dbReference type="CDD" id="cd16615">
    <property type="entry name" value="RING-HC_ZNF598"/>
    <property type="match status" value="1"/>
</dbReference>
<dbReference type="eggNOG" id="KOG2231">
    <property type="taxonomic scope" value="Eukaryota"/>
</dbReference>
<reference evidence="10 11" key="1">
    <citation type="journal article" date="2008" name="Nature">
        <title>The Trichoplax genome and the nature of placozoans.</title>
        <authorList>
            <person name="Srivastava M."/>
            <person name="Begovic E."/>
            <person name="Chapman J."/>
            <person name="Putnam N.H."/>
            <person name="Hellsten U."/>
            <person name="Kawashima T."/>
            <person name="Kuo A."/>
            <person name="Mitros T."/>
            <person name="Salamov A."/>
            <person name="Carpenter M.L."/>
            <person name="Signorovitch A.Y."/>
            <person name="Moreno M.A."/>
            <person name="Kamm K."/>
            <person name="Grimwood J."/>
            <person name="Schmutz J."/>
            <person name="Shapiro H."/>
            <person name="Grigoriev I.V."/>
            <person name="Buss L.W."/>
            <person name="Schierwater B."/>
            <person name="Dellaporta S.L."/>
            <person name="Rokhsar D.S."/>
        </authorList>
    </citation>
    <scope>NUCLEOTIDE SEQUENCE [LARGE SCALE GENOMIC DNA]</scope>
    <source>
        <strain evidence="10 11">Grell-BS-1999</strain>
    </source>
</reference>
<accession>B3RPX2</accession>
<dbReference type="AlphaFoldDB" id="B3RPX2"/>
<keyword evidence="4" id="KW-0479">Metal-binding</keyword>
<evidence type="ECO:0000256" key="3">
    <source>
        <dbReference type="ARBA" id="ARBA00012483"/>
    </source>
</evidence>
<dbReference type="SMART" id="SM00355">
    <property type="entry name" value="ZnF_C2H2"/>
    <property type="match status" value="4"/>
</dbReference>
<organism evidence="10 11">
    <name type="scientific">Trichoplax adhaerens</name>
    <name type="common">Trichoplax reptans</name>
    <dbReference type="NCBI Taxonomy" id="10228"/>
    <lineage>
        <taxon>Eukaryota</taxon>
        <taxon>Metazoa</taxon>
        <taxon>Placozoa</taxon>
        <taxon>Uniplacotomia</taxon>
        <taxon>Trichoplacea</taxon>
        <taxon>Trichoplacidae</taxon>
        <taxon>Trichoplax</taxon>
    </lineage>
</organism>
<evidence type="ECO:0000256" key="8">
    <source>
        <dbReference type="PROSITE-ProRule" id="PRU00175"/>
    </source>
</evidence>
<dbReference type="PROSITE" id="PS50089">
    <property type="entry name" value="ZF_RING_2"/>
    <property type="match status" value="1"/>
</dbReference>
<dbReference type="GO" id="GO:0072344">
    <property type="term" value="P:rescue of stalled ribosome"/>
    <property type="evidence" value="ECO:0007669"/>
    <property type="project" value="InterPro"/>
</dbReference>
<dbReference type="STRING" id="10228.B3RPX2"/>
<dbReference type="KEGG" id="tad:TRIADDRAFT_21250"/>